<evidence type="ECO:0000313" key="2">
    <source>
        <dbReference type="Proteomes" id="UP000028521"/>
    </source>
</evidence>
<keyword evidence="2" id="KW-1185">Reference proteome</keyword>
<dbReference type="PROSITE" id="PS51257">
    <property type="entry name" value="PROKAR_LIPOPROTEIN"/>
    <property type="match status" value="1"/>
</dbReference>
<dbReference type="EMBL" id="JPFK01000002">
    <property type="protein sequence ID" value="KFB02242.1"/>
    <property type="molecule type" value="Genomic_DNA"/>
</dbReference>
<dbReference type="RefSeq" id="WP_036118044.1">
    <property type="nucleotide sequence ID" value="NZ_BMET01000002.1"/>
</dbReference>
<dbReference type="eggNOG" id="ENOG5033634">
    <property type="taxonomic scope" value="Bacteria"/>
</dbReference>
<reference evidence="1 2" key="1">
    <citation type="journal article" date="2014" name="Genome Announc.">
        <title>Draft Genome Sequence of the Algicidal Bacterium Mangrovimonas yunxiaonensis Strain LY01.</title>
        <authorList>
            <person name="Li Y."/>
            <person name="Zhu H."/>
            <person name="Li C."/>
            <person name="Zhang H."/>
            <person name="Chen Z."/>
            <person name="Zheng W."/>
            <person name="Xu H."/>
            <person name="Zheng T."/>
        </authorList>
    </citation>
    <scope>NUCLEOTIDE SEQUENCE [LARGE SCALE GENOMIC DNA]</scope>
    <source>
        <strain evidence="1 2">LY01</strain>
    </source>
</reference>
<organism evidence="1 2">
    <name type="scientific">Mangrovimonas yunxiaonensis</name>
    <dbReference type="NCBI Taxonomy" id="1197477"/>
    <lineage>
        <taxon>Bacteria</taxon>
        <taxon>Pseudomonadati</taxon>
        <taxon>Bacteroidota</taxon>
        <taxon>Flavobacteriia</taxon>
        <taxon>Flavobacteriales</taxon>
        <taxon>Flavobacteriaceae</taxon>
        <taxon>Mangrovimonas</taxon>
    </lineage>
</organism>
<sequence>MKNVLYGVACLALGFVFSCEDKDDVVLAKTDAIYGEWELHSWSVGIGFDADGDGAYNENLIAELACDNHEVLLIENTGVLSFNNVYNPEYSITKDDEENYSINASCDDEGHVGLATSFEFNNGVIVYSDARELVLDNGVLIAVFEDAVAVYASDEDDDDHVLETRHLTKIYTKRRSEE</sequence>
<protein>
    <recommendedName>
        <fullName evidence="3">Lipocalin-like domain-containing protein</fullName>
    </recommendedName>
</protein>
<dbReference type="OrthoDB" id="1448196at2"/>
<proteinExistence type="predicted"/>
<comment type="caution">
    <text evidence="1">The sequence shown here is derived from an EMBL/GenBank/DDBJ whole genome shotgun (WGS) entry which is preliminary data.</text>
</comment>
<dbReference type="Proteomes" id="UP000028521">
    <property type="component" value="Unassembled WGS sequence"/>
</dbReference>
<dbReference type="STRING" id="1197477.IA57_00980"/>
<name>A0A084TNF6_9FLAO</name>
<evidence type="ECO:0008006" key="3">
    <source>
        <dbReference type="Google" id="ProtNLM"/>
    </source>
</evidence>
<accession>A0A084TNF6</accession>
<gene>
    <name evidence="1" type="ORF">IA57_00980</name>
</gene>
<reference evidence="2" key="2">
    <citation type="submission" date="2014-07" db="EMBL/GenBank/DDBJ databases">
        <title>Genome sequence of Mangrovimonas yunxiaonensis.</title>
        <authorList>
            <person name="Li Y."/>
            <person name="Zheng T."/>
        </authorList>
    </citation>
    <scope>NUCLEOTIDE SEQUENCE [LARGE SCALE GENOMIC DNA]</scope>
    <source>
        <strain evidence="2">LY01</strain>
    </source>
</reference>
<dbReference type="AlphaFoldDB" id="A0A084TNF6"/>
<evidence type="ECO:0000313" key="1">
    <source>
        <dbReference type="EMBL" id="KFB02242.1"/>
    </source>
</evidence>